<proteinExistence type="predicted"/>
<organism evidence="1 2">
    <name type="scientific">Alkanindiges hydrocarboniclasticus</name>
    <dbReference type="NCBI Taxonomy" id="1907941"/>
    <lineage>
        <taxon>Bacteria</taxon>
        <taxon>Pseudomonadati</taxon>
        <taxon>Pseudomonadota</taxon>
        <taxon>Gammaproteobacteria</taxon>
        <taxon>Moraxellales</taxon>
        <taxon>Moraxellaceae</taxon>
        <taxon>Alkanindiges</taxon>
    </lineage>
</organism>
<name>A0A1S8CS76_9GAMM</name>
<keyword evidence="2" id="KW-1185">Reference proteome</keyword>
<protein>
    <submittedName>
        <fullName evidence="1">Uncharacterized protein</fullName>
    </submittedName>
</protein>
<evidence type="ECO:0000313" key="1">
    <source>
        <dbReference type="EMBL" id="ONG37942.1"/>
    </source>
</evidence>
<reference evidence="1 2" key="1">
    <citation type="submission" date="2016-10" db="EMBL/GenBank/DDBJ databases">
        <title>Draft Genome sequence of Alkanindiges sp. strain H1.</title>
        <authorList>
            <person name="Subhash Y."/>
            <person name="Lee S."/>
        </authorList>
    </citation>
    <scope>NUCLEOTIDE SEQUENCE [LARGE SCALE GENOMIC DNA]</scope>
    <source>
        <strain evidence="1 2">H1</strain>
    </source>
</reference>
<accession>A0A1S8CS76</accession>
<dbReference type="RefSeq" id="WP_076879105.1">
    <property type="nucleotide sequence ID" value="NZ_MLCN01000040.1"/>
</dbReference>
<evidence type="ECO:0000313" key="2">
    <source>
        <dbReference type="Proteomes" id="UP000192132"/>
    </source>
</evidence>
<dbReference type="EMBL" id="MLCN01000040">
    <property type="protein sequence ID" value="ONG37942.1"/>
    <property type="molecule type" value="Genomic_DNA"/>
</dbReference>
<dbReference type="Proteomes" id="UP000192132">
    <property type="component" value="Unassembled WGS sequence"/>
</dbReference>
<sequence length="127" mass="14624">MTHSLTPFEQQYIAVFRPNADEQVDNATLFARNLQTGRYMNQKVQIAFEMDQANRASWASDRAALAESLEFVVSRAVSNMQDQMASVGEDAVENNPEIKQLMSNWRMHIRRVDEFANALRQTENLEK</sequence>
<comment type="caution">
    <text evidence="1">The sequence shown here is derived from an EMBL/GenBank/DDBJ whole genome shotgun (WGS) entry which is preliminary data.</text>
</comment>
<dbReference type="STRING" id="1907941.BKE30_13395"/>
<dbReference type="AlphaFoldDB" id="A0A1S8CS76"/>
<gene>
    <name evidence="1" type="ORF">BKE30_13395</name>
</gene>